<dbReference type="InterPro" id="IPR012938">
    <property type="entry name" value="Glc/Sorbosone_DH"/>
</dbReference>
<gene>
    <name evidence="5" type="ORF">D7318_21325</name>
    <name evidence="4" type="ORF">D7319_22465</name>
</gene>
<dbReference type="Gene3D" id="2.60.40.10">
    <property type="entry name" value="Immunoglobulins"/>
    <property type="match status" value="1"/>
</dbReference>
<dbReference type="InterPro" id="IPR013783">
    <property type="entry name" value="Ig-like_fold"/>
</dbReference>
<evidence type="ECO:0000313" key="6">
    <source>
        <dbReference type="Proteomes" id="UP000268652"/>
    </source>
</evidence>
<organism evidence="4 7">
    <name type="scientific">Streptomyces radicis</name>
    <dbReference type="NCBI Taxonomy" id="1750517"/>
    <lineage>
        <taxon>Bacteria</taxon>
        <taxon>Bacillati</taxon>
        <taxon>Actinomycetota</taxon>
        <taxon>Actinomycetes</taxon>
        <taxon>Kitasatosporales</taxon>
        <taxon>Streptomycetaceae</taxon>
        <taxon>Streptomyces</taxon>
    </lineage>
</organism>
<dbReference type="Proteomes" id="UP000268652">
    <property type="component" value="Unassembled WGS sequence"/>
</dbReference>
<feature type="region of interest" description="Disordered" evidence="1">
    <location>
        <begin position="302"/>
        <end position="324"/>
    </location>
</feature>
<dbReference type="Proteomes" id="UP000275024">
    <property type="component" value="Unassembled WGS sequence"/>
</dbReference>
<protein>
    <submittedName>
        <fullName evidence="4">PKD domain-containing protein</fullName>
    </submittedName>
</protein>
<comment type="caution">
    <text evidence="4">The sequence shown here is derived from an EMBL/GenBank/DDBJ whole genome shotgun (WGS) entry which is preliminary data.</text>
</comment>
<dbReference type="OrthoDB" id="6402258at2"/>
<feature type="chain" id="PRO_5017228836" evidence="2">
    <location>
        <begin position="27"/>
        <end position="709"/>
    </location>
</feature>
<feature type="domain" description="PKD" evidence="3">
    <location>
        <begin position="510"/>
        <end position="600"/>
    </location>
</feature>
<dbReference type="SMART" id="SM00089">
    <property type="entry name" value="PKD"/>
    <property type="match status" value="1"/>
</dbReference>
<dbReference type="InterPro" id="IPR011041">
    <property type="entry name" value="Quinoprot_gluc/sorb_DH_b-prop"/>
</dbReference>
<dbReference type="InterPro" id="IPR000601">
    <property type="entry name" value="PKD_dom"/>
</dbReference>
<dbReference type="RefSeq" id="WP_120698739.1">
    <property type="nucleotide sequence ID" value="NZ_RBDX01000021.1"/>
</dbReference>
<evidence type="ECO:0000313" key="7">
    <source>
        <dbReference type="Proteomes" id="UP000275024"/>
    </source>
</evidence>
<proteinExistence type="predicted"/>
<keyword evidence="6" id="KW-1185">Reference proteome</keyword>
<dbReference type="EMBL" id="RBDY01000018">
    <property type="protein sequence ID" value="RKN18597.1"/>
    <property type="molecule type" value="Genomic_DNA"/>
</dbReference>
<dbReference type="PANTHER" id="PTHR19328">
    <property type="entry name" value="HEDGEHOG-INTERACTING PROTEIN"/>
    <property type="match status" value="1"/>
</dbReference>
<feature type="signal peptide" evidence="2">
    <location>
        <begin position="1"/>
        <end position="26"/>
    </location>
</feature>
<dbReference type="GO" id="GO:0005975">
    <property type="term" value="P:carbohydrate metabolic process"/>
    <property type="evidence" value="ECO:0007669"/>
    <property type="project" value="UniProtKB-ARBA"/>
</dbReference>
<evidence type="ECO:0000259" key="3">
    <source>
        <dbReference type="PROSITE" id="PS50093"/>
    </source>
</evidence>
<dbReference type="Pfam" id="PF07995">
    <property type="entry name" value="GSDH"/>
    <property type="match status" value="1"/>
</dbReference>
<dbReference type="AlphaFoldDB" id="A0A3A9WJJ5"/>
<evidence type="ECO:0000313" key="4">
    <source>
        <dbReference type="EMBL" id="RKN06267.1"/>
    </source>
</evidence>
<dbReference type="SUPFAM" id="SSF49299">
    <property type="entry name" value="PKD domain"/>
    <property type="match status" value="1"/>
</dbReference>
<dbReference type="PROSITE" id="PS50093">
    <property type="entry name" value="PKD"/>
    <property type="match status" value="1"/>
</dbReference>
<dbReference type="Pfam" id="PF18911">
    <property type="entry name" value="PKD_4"/>
    <property type="match status" value="1"/>
</dbReference>
<evidence type="ECO:0000256" key="1">
    <source>
        <dbReference type="SAM" id="MobiDB-lite"/>
    </source>
</evidence>
<dbReference type="EMBL" id="RBDX01000021">
    <property type="protein sequence ID" value="RKN06267.1"/>
    <property type="molecule type" value="Genomic_DNA"/>
</dbReference>
<accession>A0A3A9WJJ5</accession>
<dbReference type="InterPro" id="IPR011042">
    <property type="entry name" value="6-blade_b-propeller_TolB-like"/>
</dbReference>
<sequence length="709" mass="77035">MRTTSTFAIVALAATALLAASVPAVAHEEGPEHHAPAESDFQKVILNDTPGEPIDFVVLPDERVLHTTRNGQVWLNDPETGLNSLAAELDVYQHDEEGLQSIAVDPGFNGRSNSWIYLYYAPTLDTPVDDPSTPDVNEGDAPFTGDPEDFEPFEGVTRLSRFKLRGDEIDLSTEQQILDVEADRGICCHVGGDIAFDDDGDLYLATGDDTNPFESDGYTPIDERADSNPAFDAQRTSANTNDLRGKVLRISVERDGSYTIPRGNLFRPGTPDARPEIYLMGLRNPFRIEYNREAEQLYVADYSPDAGDPDPERGPNGQGKWLSAEEPGNYGWPYCATADLPYRDYDFGTEESGEEFDCAAPVNESRHNTGRTELPPVEQPQIWYPGDESAEFPELGTGGVGPMAGPAYDYDRRAASGPRPVAWPREYDGIPLFYEWTRNWIKGVELDRHGNLEGIRDVLPSMEFSGTIDMEFGPNGALYVLDYGAGYFAENPDAMLARIDYVGPGGNKSPVPVASADVLGGQAPLQVAFSSEGTADPEGDRLRYAWDFDSDGRVDSTEPNPTFTYEENGAYTASLRVTDVGGRDRGRSASAEVKIVVGNEVPVVEFVTPSDGDEFAFGDTIPFEVTVTDDQEVDCSRVTVTYIVGHDTHGHPQTSAAGCTGTIRTTVPGGHDPGEDNLRGVFNASYTDPGVDGLPPLTGSAEVILTPTH</sequence>
<dbReference type="CDD" id="cd00146">
    <property type="entry name" value="PKD"/>
    <property type="match status" value="1"/>
</dbReference>
<dbReference type="SUPFAM" id="SSF50952">
    <property type="entry name" value="Soluble quinoprotein glucose dehydrogenase"/>
    <property type="match status" value="1"/>
</dbReference>
<reference evidence="6 7" key="1">
    <citation type="submission" date="2018-09" db="EMBL/GenBank/DDBJ databases">
        <title>Streptomyces sp. nov. DS1-2, an endophytic actinomycete isolated from roots of Dendrobium scabrilingue.</title>
        <authorList>
            <person name="Kuncharoen N."/>
            <person name="Kudo T."/>
            <person name="Ohkuma M."/>
            <person name="Yuki M."/>
            <person name="Tanasupawat S."/>
        </authorList>
    </citation>
    <scope>NUCLEOTIDE SEQUENCE [LARGE SCALE GENOMIC DNA]</scope>
    <source>
        <strain evidence="4 7">AZ1-7</strain>
        <strain evidence="5 6">DS1-2</strain>
    </source>
</reference>
<name>A0A3A9WJJ5_9ACTN</name>
<dbReference type="InterPro" id="IPR022409">
    <property type="entry name" value="PKD/Chitinase_dom"/>
</dbReference>
<dbReference type="Gene3D" id="2.120.10.30">
    <property type="entry name" value="TolB, C-terminal domain"/>
    <property type="match status" value="1"/>
</dbReference>
<keyword evidence="2" id="KW-0732">Signal</keyword>
<dbReference type="PANTHER" id="PTHR19328:SF75">
    <property type="entry name" value="ALDOSE SUGAR DEHYDROGENASE YLII"/>
    <property type="match status" value="1"/>
</dbReference>
<dbReference type="InterPro" id="IPR035986">
    <property type="entry name" value="PKD_dom_sf"/>
</dbReference>
<evidence type="ECO:0000313" key="5">
    <source>
        <dbReference type="EMBL" id="RKN18597.1"/>
    </source>
</evidence>
<evidence type="ECO:0000256" key="2">
    <source>
        <dbReference type="SAM" id="SignalP"/>
    </source>
</evidence>